<comment type="caution">
    <text evidence="3">The sequence shown here is derived from an EMBL/GenBank/DDBJ whole genome shotgun (WGS) entry which is preliminary data.</text>
</comment>
<dbReference type="InterPro" id="IPR013320">
    <property type="entry name" value="ConA-like_dom_sf"/>
</dbReference>
<gene>
    <name evidence="3" type="ORF">J2TS6_19630</name>
</gene>
<protein>
    <recommendedName>
        <fullName evidence="2">GH16 domain-containing protein</fullName>
    </recommendedName>
</protein>
<dbReference type="RefSeq" id="WP_160041184.1">
    <property type="nucleotide sequence ID" value="NZ_BORQ01000002.1"/>
</dbReference>
<dbReference type="CDD" id="cd00413">
    <property type="entry name" value="Glyco_hydrolase_16"/>
    <property type="match status" value="1"/>
</dbReference>
<proteinExistence type="inferred from homology"/>
<dbReference type="GO" id="GO:0004553">
    <property type="term" value="F:hydrolase activity, hydrolyzing O-glycosyl compounds"/>
    <property type="evidence" value="ECO:0007669"/>
    <property type="project" value="InterPro"/>
</dbReference>
<sequence length="424" mass="47308">MKNISNAPGFPANPPEKEGWRLVFQEEFEGPSLDEGKLLPYGLAHWYEPGENLAAYEIKDSCLVLKLPDAEKRISAVATGMRDGLHRFWDKLELRRHVRPVMNLVTQYGYFELRAKVAKGSGINSAWWMIGFENQLNQNAEIDIFEVLGKDTHVMNSTLHALRDPDLKYEHLPYPSEDDLSAEFHVYGFEWDEHGMAFYLDNNKIWQTRQSPSYPMVTLLQINESDGGWVGELDPAVPYPKEFAVDYFRVYKKEGMPLELTPAETVKEGGNLAQAAVAGSGNDIVWGDLYEAKSHICALNDGNPDTVVISKPSVPTPHAYYLDWAEPKSLNAVRLTVGPGSEKIIADWAVEVSANGLDGWIEVADCRKARLHSDDGSGCAVYEASFPVVRGAKALRLTIRGLTDDSQSYKIGDLAVFLIKDTAL</sequence>
<dbReference type="Pfam" id="PF00722">
    <property type="entry name" value="Glyco_hydro_16"/>
    <property type="match status" value="1"/>
</dbReference>
<feature type="domain" description="GH16" evidence="2">
    <location>
        <begin position="8"/>
        <end position="256"/>
    </location>
</feature>
<organism evidence="3 4">
    <name type="scientific">Paenibacillus albilobatus</name>
    <dbReference type="NCBI Taxonomy" id="2716884"/>
    <lineage>
        <taxon>Bacteria</taxon>
        <taxon>Bacillati</taxon>
        <taxon>Bacillota</taxon>
        <taxon>Bacilli</taxon>
        <taxon>Bacillales</taxon>
        <taxon>Paenibacillaceae</taxon>
        <taxon>Paenibacillus</taxon>
    </lineage>
</organism>
<reference evidence="3" key="1">
    <citation type="submission" date="2021-03" db="EMBL/GenBank/DDBJ databases">
        <title>Antimicrobial resistance genes in bacteria isolated from Japanese honey, and their potential for conferring macrolide and lincosamide resistance in the American foulbrood pathogen Paenibacillus larvae.</title>
        <authorList>
            <person name="Okamoto M."/>
            <person name="Kumagai M."/>
            <person name="Kanamori H."/>
            <person name="Takamatsu D."/>
        </authorList>
    </citation>
    <scope>NUCLEOTIDE SEQUENCE</scope>
    <source>
        <strain evidence="3">J2TS6</strain>
    </source>
</reference>
<accession>A0A920CBS8</accession>
<evidence type="ECO:0000259" key="2">
    <source>
        <dbReference type="PROSITE" id="PS51762"/>
    </source>
</evidence>
<dbReference type="GO" id="GO:0005975">
    <property type="term" value="P:carbohydrate metabolic process"/>
    <property type="evidence" value="ECO:0007669"/>
    <property type="project" value="InterPro"/>
</dbReference>
<dbReference type="InterPro" id="IPR000757">
    <property type="entry name" value="Beta-glucanase-like"/>
</dbReference>
<evidence type="ECO:0000256" key="1">
    <source>
        <dbReference type="ARBA" id="ARBA00006865"/>
    </source>
</evidence>
<dbReference type="PANTHER" id="PTHR10963:SF55">
    <property type="entry name" value="GLYCOSIDE HYDROLASE FAMILY 16 PROTEIN"/>
    <property type="match status" value="1"/>
</dbReference>
<evidence type="ECO:0000313" key="3">
    <source>
        <dbReference type="EMBL" id="GIO30822.1"/>
    </source>
</evidence>
<dbReference type="AlphaFoldDB" id="A0A920CBS8"/>
<dbReference type="SUPFAM" id="SSF49785">
    <property type="entry name" value="Galactose-binding domain-like"/>
    <property type="match status" value="1"/>
</dbReference>
<dbReference type="Gene3D" id="2.60.120.260">
    <property type="entry name" value="Galactose-binding domain-like"/>
    <property type="match status" value="1"/>
</dbReference>
<keyword evidence="4" id="KW-1185">Reference proteome</keyword>
<name>A0A920CBS8_9BACL</name>
<dbReference type="Proteomes" id="UP000679779">
    <property type="component" value="Unassembled WGS sequence"/>
</dbReference>
<dbReference type="PANTHER" id="PTHR10963">
    <property type="entry name" value="GLYCOSYL HYDROLASE-RELATED"/>
    <property type="match status" value="1"/>
</dbReference>
<dbReference type="InterPro" id="IPR008979">
    <property type="entry name" value="Galactose-bd-like_sf"/>
</dbReference>
<dbReference type="SUPFAM" id="SSF49899">
    <property type="entry name" value="Concanavalin A-like lectins/glucanases"/>
    <property type="match status" value="1"/>
</dbReference>
<evidence type="ECO:0000313" key="4">
    <source>
        <dbReference type="Proteomes" id="UP000679779"/>
    </source>
</evidence>
<dbReference type="PROSITE" id="PS51762">
    <property type="entry name" value="GH16_2"/>
    <property type="match status" value="1"/>
</dbReference>
<dbReference type="Gene3D" id="2.60.120.200">
    <property type="match status" value="1"/>
</dbReference>
<dbReference type="InterPro" id="IPR050546">
    <property type="entry name" value="Glycosyl_Hydrlase_16"/>
</dbReference>
<dbReference type="EMBL" id="BORQ01000002">
    <property type="protein sequence ID" value="GIO30822.1"/>
    <property type="molecule type" value="Genomic_DNA"/>
</dbReference>
<comment type="similarity">
    <text evidence="1">Belongs to the glycosyl hydrolase 16 family.</text>
</comment>